<dbReference type="InterPro" id="IPR045759">
    <property type="entry name" value="Ap4A_phos1/2_N"/>
</dbReference>
<dbReference type="InterPro" id="IPR043171">
    <property type="entry name" value="Ap4A_phos1/2-like"/>
</dbReference>
<dbReference type="EMBL" id="JAVHJO010000003">
    <property type="protein sequence ID" value="KAK6541990.1"/>
    <property type="molecule type" value="Genomic_DNA"/>
</dbReference>
<organism evidence="4 5">
    <name type="scientific">Orbilia ellipsospora</name>
    <dbReference type="NCBI Taxonomy" id="2528407"/>
    <lineage>
        <taxon>Eukaryota</taxon>
        <taxon>Fungi</taxon>
        <taxon>Dikarya</taxon>
        <taxon>Ascomycota</taxon>
        <taxon>Pezizomycotina</taxon>
        <taxon>Orbiliomycetes</taxon>
        <taxon>Orbiliales</taxon>
        <taxon>Orbiliaceae</taxon>
        <taxon>Orbilia</taxon>
    </lineage>
</organism>
<dbReference type="InterPro" id="IPR036265">
    <property type="entry name" value="HIT-like_sf"/>
</dbReference>
<dbReference type="Proteomes" id="UP001365542">
    <property type="component" value="Unassembled WGS sequence"/>
</dbReference>
<dbReference type="PANTHER" id="PTHR38420">
    <property type="entry name" value="AP-4-A PHOSPHORYLASE II"/>
    <property type="match status" value="1"/>
</dbReference>
<dbReference type="InterPro" id="IPR009163">
    <property type="entry name" value="Ap4A_phos1/2"/>
</dbReference>
<comment type="caution">
    <text evidence="4">The sequence shown here is derived from an EMBL/GenBank/DDBJ whole genome shotgun (WGS) entry which is preliminary data.</text>
</comment>
<name>A0AAV9XIN5_9PEZI</name>
<protein>
    <submittedName>
        <fullName evidence="4">Bifunctional AP-4-A phosphorylase/ADP sulfurylase</fullName>
    </submittedName>
</protein>
<gene>
    <name evidence="4" type="primary">APA2</name>
    <name evidence="4" type="ORF">TWF694_007763</name>
</gene>
<dbReference type="SUPFAM" id="SSF54197">
    <property type="entry name" value="HIT-like"/>
    <property type="match status" value="1"/>
</dbReference>
<feature type="region of interest" description="Disordered" evidence="1">
    <location>
        <begin position="85"/>
        <end position="108"/>
    </location>
</feature>
<evidence type="ECO:0000313" key="5">
    <source>
        <dbReference type="Proteomes" id="UP001365542"/>
    </source>
</evidence>
<evidence type="ECO:0000313" key="4">
    <source>
        <dbReference type="EMBL" id="KAK6541990.1"/>
    </source>
</evidence>
<feature type="domain" description="Ap4A phosphorylase 1/2 N-terminal" evidence="3">
    <location>
        <begin position="192"/>
        <end position="217"/>
    </location>
</feature>
<dbReference type="GO" id="GO:0003877">
    <property type="term" value="F:ATP:ADP adenylyltransferase activity"/>
    <property type="evidence" value="ECO:0007669"/>
    <property type="project" value="InterPro"/>
</dbReference>
<keyword evidence="5" id="KW-1185">Reference proteome</keyword>
<dbReference type="GO" id="GO:0005524">
    <property type="term" value="F:ATP binding"/>
    <property type="evidence" value="ECO:0007669"/>
    <property type="project" value="InterPro"/>
</dbReference>
<dbReference type="Pfam" id="PF09830">
    <property type="entry name" value="ATP_transf"/>
    <property type="match status" value="1"/>
</dbReference>
<reference evidence="4 5" key="1">
    <citation type="submission" date="2019-10" db="EMBL/GenBank/DDBJ databases">
        <authorList>
            <person name="Palmer J.M."/>
        </authorList>
    </citation>
    <scope>NUCLEOTIDE SEQUENCE [LARGE SCALE GENOMIC DNA]</scope>
    <source>
        <strain evidence="4 5">TWF694</strain>
    </source>
</reference>
<dbReference type="PANTHER" id="PTHR38420:SF3">
    <property type="entry name" value="5',5'''-P-1,P-4-TETRAPHOSPHATE PHOSPHORYLASE 2"/>
    <property type="match status" value="1"/>
</dbReference>
<dbReference type="GO" id="GO:0009117">
    <property type="term" value="P:nucleotide metabolic process"/>
    <property type="evidence" value="ECO:0007669"/>
    <property type="project" value="InterPro"/>
</dbReference>
<sequence length="425" mass="46856">MTVELAAKAAVAIVSEQTLPPAPAADLILTMAASTQSLRSLVFAAYRRALNGGSLHFAETEAHSLTHNGINYQIRYAPNLLKKPISITQPPNPSHSTPPNPTSKSNPFLPPNPALYITSIPRNHYLVLNKFPVIPGHFILATNDFQQQSHPLAIDDMEAILSVLKTWDSYHQDNETPSIDLTSEAQQHQALYGFFNSGRESGASQPHRHVQFIPLTSEELDSLWATQLFASPTENENNNSSNANGVATGKVGDIEIRYQSRITFKHYFTAIPQDLTPERLWELYSLLLSLAEYTLTHPITPSAEVIAAVNERWDKISATQRSMDEDVKFSYNLAFTKNWIGVLPRTSETVHVVDKEEDSGVEMGGVRIKCPGLNLNGTVMAGMMLIRTRKEMDVVLEDPGCIARTMGGIGVHQQSSNTTAQKSSL</sequence>
<dbReference type="AlphaFoldDB" id="A0AAV9XIN5"/>
<evidence type="ECO:0000256" key="1">
    <source>
        <dbReference type="SAM" id="MobiDB-lite"/>
    </source>
</evidence>
<evidence type="ECO:0000259" key="3">
    <source>
        <dbReference type="Pfam" id="PF19327"/>
    </source>
</evidence>
<feature type="domain" description="ATP adenylyltransferase C-terminal" evidence="2">
    <location>
        <begin position="262"/>
        <end position="410"/>
    </location>
</feature>
<feature type="domain" description="Ap4A phosphorylase 1/2 N-terminal" evidence="3">
    <location>
        <begin position="34"/>
        <end position="170"/>
    </location>
</feature>
<evidence type="ECO:0000259" key="2">
    <source>
        <dbReference type="Pfam" id="PF09830"/>
    </source>
</evidence>
<feature type="compositionally biased region" description="Pro residues" evidence="1">
    <location>
        <begin position="90"/>
        <end position="101"/>
    </location>
</feature>
<proteinExistence type="predicted"/>
<accession>A0AAV9XIN5</accession>
<dbReference type="Pfam" id="PF19327">
    <property type="entry name" value="Ap4A_phos_N"/>
    <property type="match status" value="2"/>
</dbReference>
<dbReference type="Gene3D" id="3.30.428.70">
    <property type="match status" value="1"/>
</dbReference>
<dbReference type="InterPro" id="IPR019200">
    <property type="entry name" value="ATP_adenylylTrfase_C"/>
</dbReference>